<feature type="non-terminal residue" evidence="2">
    <location>
        <position position="1"/>
    </location>
</feature>
<dbReference type="Proteomes" id="UP001642484">
    <property type="component" value="Unassembled WGS sequence"/>
</dbReference>
<sequence length="76" mass="8860">EKPDNENFSQNKKEIVTCFEHIEKILKVNFTDHDEVIVKRDQAESEKKRAKNAKDDDEDVEMEDIDLPEETTPGRG</sequence>
<keyword evidence="3" id="KW-1185">Reference proteome</keyword>
<feature type="compositionally biased region" description="Basic and acidic residues" evidence="1">
    <location>
        <begin position="38"/>
        <end position="47"/>
    </location>
</feature>
<proteinExistence type="predicted"/>
<organism evidence="2 3">
    <name type="scientific">Durusdinium trenchii</name>
    <dbReference type="NCBI Taxonomy" id="1381693"/>
    <lineage>
        <taxon>Eukaryota</taxon>
        <taxon>Sar</taxon>
        <taxon>Alveolata</taxon>
        <taxon>Dinophyceae</taxon>
        <taxon>Suessiales</taxon>
        <taxon>Symbiodiniaceae</taxon>
        <taxon>Durusdinium</taxon>
    </lineage>
</organism>
<name>A0ABP0M7P1_9DINO</name>
<feature type="region of interest" description="Disordered" evidence="1">
    <location>
        <begin position="38"/>
        <end position="76"/>
    </location>
</feature>
<evidence type="ECO:0000313" key="3">
    <source>
        <dbReference type="Proteomes" id="UP001642484"/>
    </source>
</evidence>
<feature type="non-terminal residue" evidence="2">
    <location>
        <position position="76"/>
    </location>
</feature>
<reference evidence="2 3" key="1">
    <citation type="submission" date="2024-02" db="EMBL/GenBank/DDBJ databases">
        <authorList>
            <person name="Chen Y."/>
            <person name="Shah S."/>
            <person name="Dougan E. K."/>
            <person name="Thang M."/>
            <person name="Chan C."/>
        </authorList>
    </citation>
    <scope>NUCLEOTIDE SEQUENCE [LARGE SCALE GENOMIC DNA]</scope>
</reference>
<comment type="caution">
    <text evidence="2">The sequence shown here is derived from an EMBL/GenBank/DDBJ whole genome shotgun (WGS) entry which is preliminary data.</text>
</comment>
<feature type="compositionally biased region" description="Acidic residues" evidence="1">
    <location>
        <begin position="55"/>
        <end position="69"/>
    </location>
</feature>
<gene>
    <name evidence="2" type="ORF">CCMP2556_LOCUS24568</name>
</gene>
<accession>A0ABP0M7P1</accession>
<evidence type="ECO:0000313" key="2">
    <source>
        <dbReference type="EMBL" id="CAK9047488.1"/>
    </source>
</evidence>
<protein>
    <submittedName>
        <fullName evidence="2">Uncharacterized protein</fullName>
    </submittedName>
</protein>
<evidence type="ECO:0000256" key="1">
    <source>
        <dbReference type="SAM" id="MobiDB-lite"/>
    </source>
</evidence>
<dbReference type="EMBL" id="CAXAMN010016169">
    <property type="protein sequence ID" value="CAK9047488.1"/>
    <property type="molecule type" value="Genomic_DNA"/>
</dbReference>